<dbReference type="InterPro" id="IPR006116">
    <property type="entry name" value="NT_2-5OAS_ClassI-CCAase"/>
</dbReference>
<dbReference type="CDD" id="cd05400">
    <property type="entry name" value="NT_2-5OAS_ClassI-CCAase"/>
    <property type="match status" value="1"/>
</dbReference>
<name>A0A2U2DQL3_9HYPH</name>
<evidence type="ECO:0000313" key="2">
    <source>
        <dbReference type="EMBL" id="PWE55598.1"/>
    </source>
</evidence>
<dbReference type="EMBL" id="QFBC01000006">
    <property type="protein sequence ID" value="PWE55598.1"/>
    <property type="molecule type" value="Genomic_DNA"/>
</dbReference>
<dbReference type="Proteomes" id="UP000245252">
    <property type="component" value="Unassembled WGS sequence"/>
</dbReference>
<keyword evidence="2" id="KW-0808">Transferase</keyword>
<evidence type="ECO:0000313" key="3">
    <source>
        <dbReference type="Proteomes" id="UP000245252"/>
    </source>
</evidence>
<dbReference type="GO" id="GO:0051607">
    <property type="term" value="P:defense response to virus"/>
    <property type="evidence" value="ECO:0007669"/>
    <property type="project" value="UniProtKB-KW"/>
</dbReference>
<sequence>MHVNSIETFLEALRKELEVPDYRYEQAEQSYTSLGRWLHREASTVRQFDPQVYCQGSFRLGTAIRPHTDAEEYDVDSVVELRLLTKRDKTQQQLKAMLGVEIQAYHDAMAMVKPVREGNRCWILDYADGAQFHMDVVPAVPNHDQQYRLLTASFLDARWASTAIAITDRREPTYTLLTDDWPRSNPKGYANWFASRQAEVFERRQRAVLDSLRRQGLVTASVERLPAFKVKTPLQSAIMILKRHRDNMFAQELDLRPISVIITTLSAHAYNNQDTISGALFAILNDMDKFIVYDGAKWIVANPTDPMENFADKWNRDPKKKEAFDAWLRQARADFYAAAQAATFQDMANALIPRMGYAPSMRAMDRLTGGSRLLRAATGASAAAVGSVAAPSFANAERRPSKPQGYA</sequence>
<comment type="caution">
    <text evidence="2">The sequence shown here is derived from an EMBL/GenBank/DDBJ whole genome shotgun (WGS) entry which is preliminary data.</text>
</comment>
<proteinExistence type="predicted"/>
<dbReference type="OrthoDB" id="1118920at2"/>
<dbReference type="Pfam" id="PF18144">
    <property type="entry name" value="SMODS"/>
    <property type="match status" value="1"/>
</dbReference>
<evidence type="ECO:0000256" key="1">
    <source>
        <dbReference type="ARBA" id="ARBA00023118"/>
    </source>
</evidence>
<keyword evidence="3" id="KW-1185">Reference proteome</keyword>
<dbReference type="GO" id="GO:0016779">
    <property type="term" value="F:nucleotidyltransferase activity"/>
    <property type="evidence" value="ECO:0007669"/>
    <property type="project" value="InterPro"/>
</dbReference>
<reference evidence="2 3" key="1">
    <citation type="submission" date="2018-05" db="EMBL/GenBank/DDBJ databases">
        <title>The draft genome of strain NS-104.</title>
        <authorList>
            <person name="Hang P."/>
            <person name="Jiang J."/>
        </authorList>
    </citation>
    <scope>NUCLEOTIDE SEQUENCE [LARGE SCALE GENOMIC DNA]</scope>
    <source>
        <strain evidence="2 3">NS-104</strain>
    </source>
</reference>
<gene>
    <name evidence="2" type="ORF">DEM27_15725</name>
</gene>
<keyword evidence="1" id="KW-0051">Antiviral defense</keyword>
<organism evidence="2 3">
    <name type="scientific">Metarhizobium album</name>
    <dbReference type="NCBI Taxonomy" id="2182425"/>
    <lineage>
        <taxon>Bacteria</taxon>
        <taxon>Pseudomonadati</taxon>
        <taxon>Pseudomonadota</taxon>
        <taxon>Alphaproteobacteria</taxon>
        <taxon>Hyphomicrobiales</taxon>
        <taxon>Rhizobiaceae</taxon>
        <taxon>Metarhizobium</taxon>
    </lineage>
</organism>
<dbReference type="AlphaFoldDB" id="A0A2U2DQL3"/>
<protein>
    <submittedName>
        <fullName evidence="2">Nucleotidyltransferase</fullName>
    </submittedName>
</protein>
<accession>A0A2U2DQL3</accession>